<keyword evidence="1" id="KW-1133">Transmembrane helix</keyword>
<evidence type="ECO:0008006" key="4">
    <source>
        <dbReference type="Google" id="ProtNLM"/>
    </source>
</evidence>
<dbReference type="EMBL" id="BLXT01005595">
    <property type="protein sequence ID" value="GFO24093.1"/>
    <property type="molecule type" value="Genomic_DNA"/>
</dbReference>
<sequence>MVVFVLGEEDNSYDDSAGCGDCHECDNKSWLEIHSADSSSTLALNFCVRVEQTAVIVTVAVGVAIGIAFVVDVACYTVAIVIAVNHSEAIVNIAVLSVIVVVVVDKIILVVVNAIRSVI</sequence>
<feature type="transmembrane region" description="Helical" evidence="1">
    <location>
        <begin position="54"/>
        <end position="84"/>
    </location>
</feature>
<dbReference type="Proteomes" id="UP000735302">
    <property type="component" value="Unassembled WGS sequence"/>
</dbReference>
<evidence type="ECO:0000256" key="1">
    <source>
        <dbReference type="SAM" id="Phobius"/>
    </source>
</evidence>
<proteinExistence type="predicted"/>
<comment type="caution">
    <text evidence="2">The sequence shown here is derived from an EMBL/GenBank/DDBJ whole genome shotgun (WGS) entry which is preliminary data.</text>
</comment>
<organism evidence="2 3">
    <name type="scientific">Plakobranchus ocellatus</name>
    <dbReference type="NCBI Taxonomy" id="259542"/>
    <lineage>
        <taxon>Eukaryota</taxon>
        <taxon>Metazoa</taxon>
        <taxon>Spiralia</taxon>
        <taxon>Lophotrochozoa</taxon>
        <taxon>Mollusca</taxon>
        <taxon>Gastropoda</taxon>
        <taxon>Heterobranchia</taxon>
        <taxon>Euthyneura</taxon>
        <taxon>Panpulmonata</taxon>
        <taxon>Sacoglossa</taxon>
        <taxon>Placobranchoidea</taxon>
        <taxon>Plakobranchidae</taxon>
        <taxon>Plakobranchus</taxon>
    </lineage>
</organism>
<dbReference type="AlphaFoldDB" id="A0AAV4BXY7"/>
<reference evidence="2 3" key="1">
    <citation type="journal article" date="2021" name="Elife">
        <title>Chloroplast acquisition without the gene transfer in kleptoplastic sea slugs, Plakobranchus ocellatus.</title>
        <authorList>
            <person name="Maeda T."/>
            <person name="Takahashi S."/>
            <person name="Yoshida T."/>
            <person name="Shimamura S."/>
            <person name="Takaki Y."/>
            <person name="Nagai Y."/>
            <person name="Toyoda A."/>
            <person name="Suzuki Y."/>
            <person name="Arimoto A."/>
            <person name="Ishii H."/>
            <person name="Satoh N."/>
            <person name="Nishiyama T."/>
            <person name="Hasebe M."/>
            <person name="Maruyama T."/>
            <person name="Minagawa J."/>
            <person name="Obokata J."/>
            <person name="Shigenobu S."/>
        </authorList>
    </citation>
    <scope>NUCLEOTIDE SEQUENCE [LARGE SCALE GENOMIC DNA]</scope>
</reference>
<protein>
    <recommendedName>
        <fullName evidence="4">Transmembrane protein</fullName>
    </recommendedName>
</protein>
<evidence type="ECO:0000313" key="3">
    <source>
        <dbReference type="Proteomes" id="UP000735302"/>
    </source>
</evidence>
<accession>A0AAV4BXY7</accession>
<evidence type="ECO:0000313" key="2">
    <source>
        <dbReference type="EMBL" id="GFO24093.1"/>
    </source>
</evidence>
<keyword evidence="1" id="KW-0472">Membrane</keyword>
<gene>
    <name evidence="2" type="ORF">PoB_005059800</name>
</gene>
<keyword evidence="3" id="KW-1185">Reference proteome</keyword>
<feature type="transmembrane region" description="Helical" evidence="1">
    <location>
        <begin position="90"/>
        <end position="115"/>
    </location>
</feature>
<keyword evidence="1" id="KW-0812">Transmembrane</keyword>
<name>A0AAV4BXY7_9GAST</name>